<dbReference type="Gene3D" id="1.20.58.400">
    <property type="entry name" value="t-snare proteins"/>
    <property type="match status" value="1"/>
</dbReference>
<dbReference type="GO" id="GO:0006891">
    <property type="term" value="P:intra-Golgi vesicle-mediated transport"/>
    <property type="evidence" value="ECO:0007669"/>
    <property type="project" value="TreeGrafter"/>
</dbReference>
<keyword evidence="3" id="KW-0813">Transport</keyword>
<dbReference type="GO" id="GO:0016236">
    <property type="term" value="P:macroautophagy"/>
    <property type="evidence" value="ECO:0007669"/>
    <property type="project" value="TreeGrafter"/>
</dbReference>
<dbReference type="GO" id="GO:0005789">
    <property type="term" value="C:endoplasmic reticulum membrane"/>
    <property type="evidence" value="ECO:0007669"/>
    <property type="project" value="TreeGrafter"/>
</dbReference>
<keyword evidence="5" id="KW-0653">Protein transport</keyword>
<sequence>MDPTPTSLFESYEQDFHHIIQSIREKLEGDGKDQRGEQRKAALRKVEIELDEADDIVSQLEVEIQGIPQSIKSQYTSRLKQAKADLTKYKKLSKDLHSQAARSDLLGGFRKGTPNSDDPYGEGSDRTRLLVGTETLNDGSRRLMDSTRIALETEEQGADILRTLRGQREQIENARDTLGRADTHIDKASVTLKGMIRQMYKQRVIIGAISAFFVILIGVILYFKLVRHR</sequence>
<dbReference type="Proteomes" id="UP000308652">
    <property type="component" value="Unassembled WGS sequence"/>
</dbReference>
<dbReference type="GO" id="GO:0006886">
    <property type="term" value="P:intracellular protein transport"/>
    <property type="evidence" value="ECO:0007669"/>
    <property type="project" value="InterPro"/>
</dbReference>
<feature type="domain" description="T-SNARE coiled-coil homology" evidence="12">
    <location>
        <begin position="128"/>
        <end position="195"/>
    </location>
</feature>
<dbReference type="GO" id="GO:0006896">
    <property type="term" value="P:Golgi to vacuole transport"/>
    <property type="evidence" value="ECO:0007669"/>
    <property type="project" value="TreeGrafter"/>
</dbReference>
<dbReference type="GO" id="GO:0012507">
    <property type="term" value="C:ER to Golgi transport vesicle membrane"/>
    <property type="evidence" value="ECO:0007669"/>
    <property type="project" value="TreeGrafter"/>
</dbReference>
<dbReference type="Pfam" id="PF05008">
    <property type="entry name" value="V-SNARE"/>
    <property type="match status" value="1"/>
</dbReference>
<feature type="transmembrane region" description="Helical" evidence="11">
    <location>
        <begin position="204"/>
        <end position="223"/>
    </location>
</feature>
<keyword evidence="4 11" id="KW-0812">Transmembrane</keyword>
<feature type="coiled-coil region" evidence="9">
    <location>
        <begin position="43"/>
        <end position="99"/>
    </location>
</feature>
<dbReference type="FunFam" id="1.20.5.110:FF:000002">
    <property type="entry name" value="Vesicle transport through interaction with t-SNAREsB"/>
    <property type="match status" value="1"/>
</dbReference>
<evidence type="ECO:0000256" key="1">
    <source>
        <dbReference type="ARBA" id="ARBA00004211"/>
    </source>
</evidence>
<accession>A0A5C3LHH8</accession>
<evidence type="ECO:0000259" key="12">
    <source>
        <dbReference type="SMART" id="SM00397"/>
    </source>
</evidence>
<dbReference type="SMART" id="SM00397">
    <property type="entry name" value="t_SNARE"/>
    <property type="match status" value="1"/>
</dbReference>
<gene>
    <name evidence="13" type="ORF">BDQ12DRAFT_692340</name>
</gene>
<dbReference type="GO" id="GO:0031201">
    <property type="term" value="C:SNARE complex"/>
    <property type="evidence" value="ECO:0007669"/>
    <property type="project" value="TreeGrafter"/>
</dbReference>
<dbReference type="InterPro" id="IPR010989">
    <property type="entry name" value="SNARE"/>
</dbReference>
<proteinExistence type="inferred from homology"/>
<dbReference type="GO" id="GO:0048280">
    <property type="term" value="P:vesicle fusion with Golgi apparatus"/>
    <property type="evidence" value="ECO:0007669"/>
    <property type="project" value="TreeGrafter"/>
</dbReference>
<evidence type="ECO:0000256" key="6">
    <source>
        <dbReference type="ARBA" id="ARBA00022989"/>
    </source>
</evidence>
<dbReference type="GO" id="GO:0005484">
    <property type="term" value="F:SNAP receptor activity"/>
    <property type="evidence" value="ECO:0007669"/>
    <property type="project" value="TreeGrafter"/>
</dbReference>
<evidence type="ECO:0000256" key="5">
    <source>
        <dbReference type="ARBA" id="ARBA00022927"/>
    </source>
</evidence>
<dbReference type="Pfam" id="PF12352">
    <property type="entry name" value="V-SNARE_C"/>
    <property type="match status" value="1"/>
</dbReference>
<evidence type="ECO:0000313" key="14">
    <source>
        <dbReference type="Proteomes" id="UP000308652"/>
    </source>
</evidence>
<organism evidence="13 14">
    <name type="scientific">Crucibulum laeve</name>
    <dbReference type="NCBI Taxonomy" id="68775"/>
    <lineage>
        <taxon>Eukaryota</taxon>
        <taxon>Fungi</taxon>
        <taxon>Dikarya</taxon>
        <taxon>Basidiomycota</taxon>
        <taxon>Agaricomycotina</taxon>
        <taxon>Agaricomycetes</taxon>
        <taxon>Agaricomycetidae</taxon>
        <taxon>Agaricales</taxon>
        <taxon>Agaricineae</taxon>
        <taxon>Nidulariaceae</taxon>
        <taxon>Crucibulum</taxon>
    </lineage>
</organism>
<dbReference type="AlphaFoldDB" id="A0A5C3LHH8"/>
<comment type="similarity">
    <text evidence="2">Belongs to the VTI1 family.</text>
</comment>
<dbReference type="InterPro" id="IPR007705">
    <property type="entry name" value="Vesicle_trsprt_v-SNARE_N"/>
</dbReference>
<evidence type="ECO:0000256" key="11">
    <source>
        <dbReference type="SAM" id="Phobius"/>
    </source>
</evidence>
<dbReference type="GO" id="GO:0042147">
    <property type="term" value="P:retrograde transport, endosome to Golgi"/>
    <property type="evidence" value="ECO:0007669"/>
    <property type="project" value="TreeGrafter"/>
</dbReference>
<evidence type="ECO:0000256" key="3">
    <source>
        <dbReference type="ARBA" id="ARBA00022448"/>
    </source>
</evidence>
<evidence type="ECO:0000256" key="2">
    <source>
        <dbReference type="ARBA" id="ARBA00006108"/>
    </source>
</evidence>
<dbReference type="GO" id="GO:0005794">
    <property type="term" value="C:Golgi apparatus"/>
    <property type="evidence" value="ECO:0007669"/>
    <property type="project" value="TreeGrafter"/>
</dbReference>
<dbReference type="InterPro" id="IPR000727">
    <property type="entry name" value="T_SNARE_dom"/>
</dbReference>
<dbReference type="PANTHER" id="PTHR21230:SF26">
    <property type="entry name" value="VESICLE TRANSPORT THROUGH INTERACTION WITH T-SNARES HOMOLOG 1A"/>
    <property type="match status" value="1"/>
</dbReference>
<dbReference type="SUPFAM" id="SSF58038">
    <property type="entry name" value="SNARE fusion complex"/>
    <property type="match status" value="1"/>
</dbReference>
<dbReference type="SUPFAM" id="SSF47661">
    <property type="entry name" value="t-snare proteins"/>
    <property type="match status" value="1"/>
</dbReference>
<dbReference type="STRING" id="68775.A0A5C3LHH8"/>
<evidence type="ECO:0000256" key="9">
    <source>
        <dbReference type="SAM" id="Coils"/>
    </source>
</evidence>
<evidence type="ECO:0000256" key="10">
    <source>
        <dbReference type="SAM" id="MobiDB-lite"/>
    </source>
</evidence>
<keyword evidence="6 11" id="KW-1133">Transmembrane helix</keyword>
<dbReference type="InterPro" id="IPR038407">
    <property type="entry name" value="v-SNARE_N_sf"/>
</dbReference>
<dbReference type="EMBL" id="ML213670">
    <property type="protein sequence ID" value="TFK32549.1"/>
    <property type="molecule type" value="Genomic_DNA"/>
</dbReference>
<evidence type="ECO:0000313" key="13">
    <source>
        <dbReference type="EMBL" id="TFK32549.1"/>
    </source>
</evidence>
<feature type="region of interest" description="Disordered" evidence="10">
    <location>
        <begin position="105"/>
        <end position="126"/>
    </location>
</feature>
<comment type="subcellular location">
    <subcellularLocation>
        <location evidence="1">Membrane</location>
        <topology evidence="1">Single-pass type IV membrane protein</topology>
    </subcellularLocation>
</comment>
<keyword evidence="8 11" id="KW-0472">Membrane</keyword>
<protein>
    <submittedName>
        <fullName evidence="13">Vesicle transport v-snare protein vti1</fullName>
    </submittedName>
</protein>
<dbReference type="Gene3D" id="1.20.5.110">
    <property type="match status" value="1"/>
</dbReference>
<evidence type="ECO:0000256" key="7">
    <source>
        <dbReference type="ARBA" id="ARBA00023054"/>
    </source>
</evidence>
<keyword evidence="14" id="KW-1185">Reference proteome</keyword>
<evidence type="ECO:0000256" key="4">
    <source>
        <dbReference type="ARBA" id="ARBA00022692"/>
    </source>
</evidence>
<dbReference type="OrthoDB" id="430637at2759"/>
<evidence type="ECO:0000256" key="8">
    <source>
        <dbReference type="ARBA" id="ARBA00023136"/>
    </source>
</evidence>
<dbReference type="GO" id="GO:0005829">
    <property type="term" value="C:cytosol"/>
    <property type="evidence" value="ECO:0007669"/>
    <property type="project" value="GOC"/>
</dbReference>
<reference evidence="13 14" key="1">
    <citation type="journal article" date="2019" name="Nat. Ecol. Evol.">
        <title>Megaphylogeny resolves global patterns of mushroom evolution.</title>
        <authorList>
            <person name="Varga T."/>
            <person name="Krizsan K."/>
            <person name="Foldi C."/>
            <person name="Dima B."/>
            <person name="Sanchez-Garcia M."/>
            <person name="Sanchez-Ramirez S."/>
            <person name="Szollosi G.J."/>
            <person name="Szarkandi J.G."/>
            <person name="Papp V."/>
            <person name="Albert L."/>
            <person name="Andreopoulos W."/>
            <person name="Angelini C."/>
            <person name="Antonin V."/>
            <person name="Barry K.W."/>
            <person name="Bougher N.L."/>
            <person name="Buchanan P."/>
            <person name="Buyck B."/>
            <person name="Bense V."/>
            <person name="Catcheside P."/>
            <person name="Chovatia M."/>
            <person name="Cooper J."/>
            <person name="Damon W."/>
            <person name="Desjardin D."/>
            <person name="Finy P."/>
            <person name="Geml J."/>
            <person name="Haridas S."/>
            <person name="Hughes K."/>
            <person name="Justo A."/>
            <person name="Karasinski D."/>
            <person name="Kautmanova I."/>
            <person name="Kiss B."/>
            <person name="Kocsube S."/>
            <person name="Kotiranta H."/>
            <person name="LaButti K.M."/>
            <person name="Lechner B.E."/>
            <person name="Liimatainen K."/>
            <person name="Lipzen A."/>
            <person name="Lukacs Z."/>
            <person name="Mihaltcheva S."/>
            <person name="Morgado L.N."/>
            <person name="Niskanen T."/>
            <person name="Noordeloos M.E."/>
            <person name="Ohm R.A."/>
            <person name="Ortiz-Santana B."/>
            <person name="Ovrebo C."/>
            <person name="Racz N."/>
            <person name="Riley R."/>
            <person name="Savchenko A."/>
            <person name="Shiryaev A."/>
            <person name="Soop K."/>
            <person name="Spirin V."/>
            <person name="Szebenyi C."/>
            <person name="Tomsovsky M."/>
            <person name="Tulloss R.E."/>
            <person name="Uehling J."/>
            <person name="Grigoriev I.V."/>
            <person name="Vagvolgyi C."/>
            <person name="Papp T."/>
            <person name="Martin F.M."/>
            <person name="Miettinen O."/>
            <person name="Hibbett D.S."/>
            <person name="Nagy L.G."/>
        </authorList>
    </citation>
    <scope>NUCLEOTIDE SEQUENCE [LARGE SCALE GENOMIC DNA]</scope>
    <source>
        <strain evidence="13 14">CBS 166.37</strain>
    </source>
</reference>
<dbReference type="GO" id="GO:0000149">
    <property type="term" value="F:SNARE binding"/>
    <property type="evidence" value="ECO:0007669"/>
    <property type="project" value="TreeGrafter"/>
</dbReference>
<dbReference type="CDD" id="cd15862">
    <property type="entry name" value="SNARE_Vti1"/>
    <property type="match status" value="1"/>
</dbReference>
<keyword evidence="7 9" id="KW-0175">Coiled coil</keyword>
<name>A0A5C3LHH8_9AGAR</name>
<dbReference type="PANTHER" id="PTHR21230">
    <property type="entry name" value="VESICLE TRANSPORT V-SNARE PROTEIN VTI1-RELATED"/>
    <property type="match status" value="1"/>
</dbReference>
<dbReference type="GO" id="GO:0031902">
    <property type="term" value="C:late endosome membrane"/>
    <property type="evidence" value="ECO:0007669"/>
    <property type="project" value="TreeGrafter"/>
</dbReference>